<dbReference type="InterPro" id="IPR052958">
    <property type="entry name" value="IFN-induced_PKR_regulator"/>
</dbReference>
<comment type="caution">
    <text evidence="2">The sequence shown here is derived from an EMBL/GenBank/DDBJ whole genome shotgun (WGS) entry which is preliminary data.</text>
</comment>
<dbReference type="InterPro" id="IPR008906">
    <property type="entry name" value="HATC_C_dom"/>
</dbReference>
<dbReference type="EMBL" id="CARXXK010000002">
    <property type="protein sequence ID" value="CAI6359372.1"/>
    <property type="molecule type" value="Genomic_DNA"/>
</dbReference>
<dbReference type="PANTHER" id="PTHR46289">
    <property type="entry name" value="52 KDA REPRESSOR OF THE INHIBITOR OF THE PROTEIN KINASE-LIKE PROTEIN-RELATED"/>
    <property type="match status" value="1"/>
</dbReference>
<organism evidence="2 3">
    <name type="scientific">Macrosiphum euphorbiae</name>
    <name type="common">potato aphid</name>
    <dbReference type="NCBI Taxonomy" id="13131"/>
    <lineage>
        <taxon>Eukaryota</taxon>
        <taxon>Metazoa</taxon>
        <taxon>Ecdysozoa</taxon>
        <taxon>Arthropoda</taxon>
        <taxon>Hexapoda</taxon>
        <taxon>Insecta</taxon>
        <taxon>Pterygota</taxon>
        <taxon>Neoptera</taxon>
        <taxon>Paraneoptera</taxon>
        <taxon>Hemiptera</taxon>
        <taxon>Sternorrhyncha</taxon>
        <taxon>Aphidomorpha</taxon>
        <taxon>Aphidoidea</taxon>
        <taxon>Aphididae</taxon>
        <taxon>Macrosiphini</taxon>
        <taxon>Macrosiphum</taxon>
    </lineage>
</organism>
<evidence type="ECO:0000259" key="1">
    <source>
        <dbReference type="Pfam" id="PF05699"/>
    </source>
</evidence>
<feature type="domain" description="HAT C-terminal dimerisation" evidence="1">
    <location>
        <begin position="32"/>
        <end position="90"/>
    </location>
</feature>
<dbReference type="PANTHER" id="PTHR46289:SF14">
    <property type="entry name" value="DUF4371 DOMAIN-CONTAINING PROTEIN"/>
    <property type="match status" value="1"/>
</dbReference>
<accession>A0AAV0WV16</accession>
<name>A0AAV0WV16_9HEMI</name>
<keyword evidence="3" id="KW-1185">Reference proteome</keyword>
<protein>
    <recommendedName>
        <fullName evidence="1">HAT C-terminal dimerisation domain-containing protein</fullName>
    </recommendedName>
</protein>
<dbReference type="GO" id="GO:0046983">
    <property type="term" value="F:protein dimerization activity"/>
    <property type="evidence" value="ECO:0007669"/>
    <property type="project" value="InterPro"/>
</dbReference>
<evidence type="ECO:0000313" key="2">
    <source>
        <dbReference type="EMBL" id="CAI6359372.1"/>
    </source>
</evidence>
<dbReference type="Pfam" id="PF05699">
    <property type="entry name" value="Dimer_Tnp_hAT"/>
    <property type="match status" value="1"/>
</dbReference>
<dbReference type="Proteomes" id="UP001160148">
    <property type="component" value="Unassembled WGS sequence"/>
</dbReference>
<dbReference type="AlphaFoldDB" id="A0AAV0WV16"/>
<proteinExistence type="predicted"/>
<reference evidence="2 3" key="1">
    <citation type="submission" date="2023-01" db="EMBL/GenBank/DDBJ databases">
        <authorList>
            <person name="Whitehead M."/>
        </authorList>
    </citation>
    <scope>NUCLEOTIDE SEQUENCE [LARGE SCALE GENOMIC DNA]</scope>
</reference>
<sequence>MIEDSNIWYQYWIDKNLTDSQCDEISFVDLLAHCEYYPAIFQILNIFISLPPTTCTIERSFSTLRRVKTWLRSTTGEDRLNGLCMMSLHRERVNANKDNFIQDVINMFGIKRRNLQLLFTDTE</sequence>
<gene>
    <name evidence="2" type="ORF">MEUPH1_LOCUS14791</name>
</gene>
<evidence type="ECO:0000313" key="3">
    <source>
        <dbReference type="Proteomes" id="UP001160148"/>
    </source>
</evidence>